<sequence>MSGFDDPLTAVCGRIAAHARPDLRTPIDGLYLSAVLEPDAAPEFSLTEPILVVMAQGGKRLTIGDRTYEYRAGDCLVVTADLPVTGHYLDVEAGRPALSLGLTLSPAAVADLILRVPPNWSARAGTPASAIATAAADVDLLDAVRRLVQLLDRPGDTAVLAPLIKQEILWRAFTGPLGDTVRQIGLADGDLAHVSRAVAWIRDHYAEPITVDHVARLAGMSPSTLHRRFRAVTALSPVQFQKQIRLQHARRLLLAETGDVASVGHAVGYDSSSQFTREYRRMFGHPPGRDRLRLKTATH</sequence>
<dbReference type="GO" id="GO:0003700">
    <property type="term" value="F:DNA-binding transcription factor activity"/>
    <property type="evidence" value="ECO:0007669"/>
    <property type="project" value="InterPro"/>
</dbReference>
<proteinExistence type="predicted"/>
<keyword evidence="2" id="KW-0238">DNA-binding</keyword>
<dbReference type="GO" id="GO:0043565">
    <property type="term" value="F:sequence-specific DNA binding"/>
    <property type="evidence" value="ECO:0007669"/>
    <property type="project" value="InterPro"/>
</dbReference>
<accession>A0A378T8B0</accession>
<dbReference type="RefSeq" id="WP_115277176.1">
    <property type="nucleotide sequence ID" value="NZ_AP022600.1"/>
</dbReference>
<dbReference type="PROSITE" id="PS00041">
    <property type="entry name" value="HTH_ARAC_FAMILY_1"/>
    <property type="match status" value="1"/>
</dbReference>
<dbReference type="InterPro" id="IPR009057">
    <property type="entry name" value="Homeodomain-like_sf"/>
</dbReference>
<evidence type="ECO:0000256" key="2">
    <source>
        <dbReference type="ARBA" id="ARBA00023125"/>
    </source>
</evidence>
<feature type="domain" description="HTH araC/xylS-type" evidence="4">
    <location>
        <begin position="195"/>
        <end position="293"/>
    </location>
</feature>
<dbReference type="Pfam" id="PF06719">
    <property type="entry name" value="AraC_N"/>
    <property type="match status" value="1"/>
</dbReference>
<keyword evidence="6" id="KW-1185">Reference proteome</keyword>
<dbReference type="EMBL" id="UGQT01000001">
    <property type="protein sequence ID" value="STZ56664.1"/>
    <property type="molecule type" value="Genomic_DNA"/>
</dbReference>
<evidence type="ECO:0000256" key="3">
    <source>
        <dbReference type="ARBA" id="ARBA00023163"/>
    </source>
</evidence>
<dbReference type="PROSITE" id="PS01124">
    <property type="entry name" value="HTH_ARAC_FAMILY_2"/>
    <property type="match status" value="1"/>
</dbReference>
<organism evidence="5 6">
    <name type="scientific">Mycolicibacterium tokaiense</name>
    <dbReference type="NCBI Taxonomy" id="39695"/>
    <lineage>
        <taxon>Bacteria</taxon>
        <taxon>Bacillati</taxon>
        <taxon>Actinomycetota</taxon>
        <taxon>Actinomycetes</taxon>
        <taxon>Mycobacteriales</taxon>
        <taxon>Mycobacteriaceae</taxon>
        <taxon>Mycolicibacterium</taxon>
    </lineage>
</organism>
<gene>
    <name evidence="5" type="primary">rhaS_1</name>
    <name evidence="5" type="ORF">NCTC10821_00157</name>
</gene>
<dbReference type="OrthoDB" id="34150at2"/>
<dbReference type="InterPro" id="IPR018060">
    <property type="entry name" value="HTH_AraC"/>
</dbReference>
<dbReference type="Gene3D" id="1.10.10.60">
    <property type="entry name" value="Homeodomain-like"/>
    <property type="match status" value="1"/>
</dbReference>
<evidence type="ECO:0000313" key="6">
    <source>
        <dbReference type="Proteomes" id="UP000254978"/>
    </source>
</evidence>
<keyword evidence="1" id="KW-0805">Transcription regulation</keyword>
<reference evidence="5 6" key="1">
    <citation type="submission" date="2018-06" db="EMBL/GenBank/DDBJ databases">
        <authorList>
            <consortium name="Pathogen Informatics"/>
            <person name="Doyle S."/>
        </authorList>
    </citation>
    <scope>NUCLEOTIDE SEQUENCE [LARGE SCALE GENOMIC DNA]</scope>
    <source>
        <strain evidence="5 6">NCTC10821</strain>
    </source>
</reference>
<protein>
    <submittedName>
        <fullName evidence="5">AraC family transcriptional regulator</fullName>
    </submittedName>
</protein>
<dbReference type="SMART" id="SM00342">
    <property type="entry name" value="HTH_ARAC"/>
    <property type="match status" value="1"/>
</dbReference>
<keyword evidence="3" id="KW-0804">Transcription</keyword>
<evidence type="ECO:0000259" key="4">
    <source>
        <dbReference type="PROSITE" id="PS01124"/>
    </source>
</evidence>
<dbReference type="Proteomes" id="UP000254978">
    <property type="component" value="Unassembled WGS sequence"/>
</dbReference>
<dbReference type="Pfam" id="PF12833">
    <property type="entry name" value="HTH_18"/>
    <property type="match status" value="1"/>
</dbReference>
<name>A0A378T8B0_9MYCO</name>
<dbReference type="InterPro" id="IPR009594">
    <property type="entry name" value="Tscrpt_reg_HTH_AraC_N"/>
</dbReference>
<dbReference type="PANTHER" id="PTHR43436:SF1">
    <property type="entry name" value="TRANSCRIPTIONAL REGULATORY PROTEIN"/>
    <property type="match status" value="1"/>
</dbReference>
<dbReference type="SUPFAM" id="SSF46689">
    <property type="entry name" value="Homeodomain-like"/>
    <property type="match status" value="2"/>
</dbReference>
<evidence type="ECO:0000256" key="1">
    <source>
        <dbReference type="ARBA" id="ARBA00023015"/>
    </source>
</evidence>
<evidence type="ECO:0000313" key="5">
    <source>
        <dbReference type="EMBL" id="STZ56664.1"/>
    </source>
</evidence>
<dbReference type="PANTHER" id="PTHR43436">
    <property type="entry name" value="ARAC-FAMILY TRANSCRIPTIONAL REGULATOR"/>
    <property type="match status" value="1"/>
</dbReference>
<dbReference type="InterPro" id="IPR018062">
    <property type="entry name" value="HTH_AraC-typ_CS"/>
</dbReference>
<dbReference type="AlphaFoldDB" id="A0A378T8B0"/>